<reference evidence="8" key="1">
    <citation type="submission" date="2023-03" db="EMBL/GenBank/DDBJ databases">
        <title>Massive genome expansion in bonnet fungi (Mycena s.s.) driven by repeated elements and novel gene families across ecological guilds.</title>
        <authorList>
            <consortium name="Lawrence Berkeley National Laboratory"/>
            <person name="Harder C.B."/>
            <person name="Miyauchi S."/>
            <person name="Viragh M."/>
            <person name="Kuo A."/>
            <person name="Thoen E."/>
            <person name="Andreopoulos B."/>
            <person name="Lu D."/>
            <person name="Skrede I."/>
            <person name="Drula E."/>
            <person name="Henrissat B."/>
            <person name="Morin E."/>
            <person name="Kohler A."/>
            <person name="Barry K."/>
            <person name="LaButti K."/>
            <person name="Morin E."/>
            <person name="Salamov A."/>
            <person name="Lipzen A."/>
            <person name="Mereny Z."/>
            <person name="Hegedus B."/>
            <person name="Baldrian P."/>
            <person name="Stursova M."/>
            <person name="Weitz H."/>
            <person name="Taylor A."/>
            <person name="Grigoriev I.V."/>
            <person name="Nagy L.G."/>
            <person name="Martin F."/>
            <person name="Kauserud H."/>
        </authorList>
    </citation>
    <scope>NUCLEOTIDE SEQUENCE</scope>
    <source>
        <strain evidence="8">CBHHK200</strain>
    </source>
</reference>
<keyword evidence="4" id="KW-0862">Zinc</keyword>
<dbReference type="EMBL" id="JARJCM010000138">
    <property type="protein sequence ID" value="KAJ7026457.1"/>
    <property type="molecule type" value="Genomic_DNA"/>
</dbReference>
<accession>A0AAD6SJ66</accession>
<evidence type="ECO:0000256" key="2">
    <source>
        <dbReference type="ARBA" id="ARBA00022737"/>
    </source>
</evidence>
<dbReference type="GO" id="GO:0008270">
    <property type="term" value="F:zinc ion binding"/>
    <property type="evidence" value="ECO:0007669"/>
    <property type="project" value="UniProtKB-KW"/>
</dbReference>
<dbReference type="PROSITE" id="PS00028">
    <property type="entry name" value="ZINC_FINGER_C2H2_1"/>
    <property type="match status" value="4"/>
</dbReference>
<evidence type="ECO:0000256" key="5">
    <source>
        <dbReference type="PROSITE-ProRule" id="PRU00042"/>
    </source>
</evidence>
<evidence type="ECO:0000313" key="9">
    <source>
        <dbReference type="Proteomes" id="UP001218188"/>
    </source>
</evidence>
<gene>
    <name evidence="8" type="ORF">C8F04DRAFT_1296862</name>
</gene>
<dbReference type="PANTHER" id="PTHR24409:SF295">
    <property type="entry name" value="AZ2-RELATED"/>
    <property type="match status" value="1"/>
</dbReference>
<keyword evidence="9" id="KW-1185">Reference proteome</keyword>
<keyword evidence="1" id="KW-0479">Metal-binding</keyword>
<evidence type="ECO:0000256" key="3">
    <source>
        <dbReference type="ARBA" id="ARBA00022771"/>
    </source>
</evidence>
<dbReference type="Gene3D" id="3.30.160.60">
    <property type="entry name" value="Classic Zinc Finger"/>
    <property type="match status" value="1"/>
</dbReference>
<feature type="region of interest" description="Disordered" evidence="6">
    <location>
        <begin position="271"/>
        <end position="305"/>
    </location>
</feature>
<evidence type="ECO:0000313" key="8">
    <source>
        <dbReference type="EMBL" id="KAJ7026457.1"/>
    </source>
</evidence>
<evidence type="ECO:0000256" key="1">
    <source>
        <dbReference type="ARBA" id="ARBA00022723"/>
    </source>
</evidence>
<feature type="domain" description="C2H2-type" evidence="7">
    <location>
        <begin position="103"/>
        <end position="131"/>
    </location>
</feature>
<proteinExistence type="predicted"/>
<name>A0AAD6SJ66_9AGAR</name>
<evidence type="ECO:0000256" key="6">
    <source>
        <dbReference type="SAM" id="MobiDB-lite"/>
    </source>
</evidence>
<dbReference type="PANTHER" id="PTHR24409">
    <property type="entry name" value="ZINC FINGER PROTEIN 142"/>
    <property type="match status" value="1"/>
</dbReference>
<feature type="compositionally biased region" description="Low complexity" evidence="6">
    <location>
        <begin position="274"/>
        <end position="283"/>
    </location>
</feature>
<feature type="domain" description="C2H2-type" evidence="7">
    <location>
        <begin position="178"/>
        <end position="202"/>
    </location>
</feature>
<feature type="region of interest" description="Disordered" evidence="6">
    <location>
        <begin position="244"/>
        <end position="263"/>
    </location>
</feature>
<keyword evidence="2" id="KW-0677">Repeat</keyword>
<dbReference type="PROSITE" id="PS50157">
    <property type="entry name" value="ZINC_FINGER_C2H2_2"/>
    <property type="match status" value="2"/>
</dbReference>
<evidence type="ECO:0000256" key="4">
    <source>
        <dbReference type="ARBA" id="ARBA00022833"/>
    </source>
</evidence>
<organism evidence="8 9">
    <name type="scientific">Mycena alexandri</name>
    <dbReference type="NCBI Taxonomy" id="1745969"/>
    <lineage>
        <taxon>Eukaryota</taxon>
        <taxon>Fungi</taxon>
        <taxon>Dikarya</taxon>
        <taxon>Basidiomycota</taxon>
        <taxon>Agaricomycotina</taxon>
        <taxon>Agaricomycetes</taxon>
        <taxon>Agaricomycetidae</taxon>
        <taxon>Agaricales</taxon>
        <taxon>Marasmiineae</taxon>
        <taxon>Mycenaceae</taxon>
        <taxon>Mycena</taxon>
    </lineage>
</organism>
<feature type="compositionally biased region" description="Low complexity" evidence="6">
    <location>
        <begin position="294"/>
        <end position="305"/>
    </location>
</feature>
<sequence length="333" mass="36718">MSASSLHLVPSFNLLDMAFRCAQCPDRAFNSRSARLQHYRTTARHLLFQCGNCHKYCRDNAELDAHNAAIHAVFKCTICKGRTFLAQSSLDEHYRGKLATIHPNCNHCGKGFSAQRTLDDHVVTAHSRTKCCDLSIHNDDLLAHYFESLNHPMCDPCGIGFKDDDAYITHVAAAHADLHCVPCRRRFRTCEALNEHLKTDVHPQCAQCNMGFFDADGLNEHNAAPAHILRMAFRLSLKGLLPTEGAPPVNTWPPPPPRTGLRNLWAPTASLRETTPPSSTSSPQSRPASLAELSDSSSTSSFGWVSDSDSYRTIRSAGGSAIGYMRCPRTCGL</sequence>
<dbReference type="Proteomes" id="UP001218188">
    <property type="component" value="Unassembled WGS sequence"/>
</dbReference>
<dbReference type="SMART" id="SM00355">
    <property type="entry name" value="ZnF_C2H2"/>
    <property type="match status" value="7"/>
</dbReference>
<protein>
    <recommendedName>
        <fullName evidence="7">C2H2-type domain-containing protein</fullName>
    </recommendedName>
</protein>
<comment type="caution">
    <text evidence="8">The sequence shown here is derived from an EMBL/GenBank/DDBJ whole genome shotgun (WGS) entry which is preliminary data.</text>
</comment>
<dbReference type="GO" id="GO:0000977">
    <property type="term" value="F:RNA polymerase II transcription regulatory region sequence-specific DNA binding"/>
    <property type="evidence" value="ECO:0007669"/>
    <property type="project" value="TreeGrafter"/>
</dbReference>
<dbReference type="InterPro" id="IPR013087">
    <property type="entry name" value="Znf_C2H2_type"/>
</dbReference>
<keyword evidence="3 5" id="KW-0863">Zinc-finger</keyword>
<dbReference type="GO" id="GO:0000981">
    <property type="term" value="F:DNA-binding transcription factor activity, RNA polymerase II-specific"/>
    <property type="evidence" value="ECO:0007669"/>
    <property type="project" value="TreeGrafter"/>
</dbReference>
<dbReference type="GO" id="GO:0005634">
    <property type="term" value="C:nucleus"/>
    <property type="evidence" value="ECO:0007669"/>
    <property type="project" value="TreeGrafter"/>
</dbReference>
<dbReference type="AlphaFoldDB" id="A0AAD6SJ66"/>
<evidence type="ECO:0000259" key="7">
    <source>
        <dbReference type="PROSITE" id="PS50157"/>
    </source>
</evidence>